<dbReference type="Proteomes" id="UP000321947">
    <property type="component" value="Unassembled WGS sequence"/>
</dbReference>
<dbReference type="EMBL" id="SSTD01001877">
    <property type="protein sequence ID" value="TYK29100.1"/>
    <property type="molecule type" value="Genomic_DNA"/>
</dbReference>
<name>A0A5D3E0R2_CUCMM</name>
<evidence type="ECO:0000313" key="1">
    <source>
        <dbReference type="EMBL" id="KAA0056420.1"/>
    </source>
</evidence>
<proteinExistence type="predicted"/>
<protein>
    <submittedName>
        <fullName evidence="1 2">Lrr receptor-like serinethreonine-protein kinase</fullName>
    </submittedName>
</protein>
<keyword evidence="2" id="KW-0418">Kinase</keyword>
<reference evidence="3 4" key="1">
    <citation type="submission" date="2019-08" db="EMBL/GenBank/DDBJ databases">
        <title>Draft genome sequences of two oriental melons (Cucumis melo L. var makuwa).</title>
        <authorList>
            <person name="Kwon S.-Y."/>
        </authorList>
    </citation>
    <scope>NUCLEOTIDE SEQUENCE [LARGE SCALE GENOMIC DNA]</scope>
    <source>
        <strain evidence="4">cv. Chang Bougi</strain>
        <strain evidence="3">cv. SW 3</strain>
        <tissue evidence="2">Leaf</tissue>
    </source>
</reference>
<organism evidence="2 4">
    <name type="scientific">Cucumis melo var. makuwa</name>
    <name type="common">Oriental melon</name>
    <dbReference type="NCBI Taxonomy" id="1194695"/>
    <lineage>
        <taxon>Eukaryota</taxon>
        <taxon>Viridiplantae</taxon>
        <taxon>Streptophyta</taxon>
        <taxon>Embryophyta</taxon>
        <taxon>Tracheophyta</taxon>
        <taxon>Spermatophyta</taxon>
        <taxon>Magnoliopsida</taxon>
        <taxon>eudicotyledons</taxon>
        <taxon>Gunneridae</taxon>
        <taxon>Pentapetalae</taxon>
        <taxon>rosids</taxon>
        <taxon>fabids</taxon>
        <taxon>Cucurbitales</taxon>
        <taxon>Cucurbitaceae</taxon>
        <taxon>Benincaseae</taxon>
        <taxon>Cucumis</taxon>
    </lineage>
</organism>
<evidence type="ECO:0000313" key="2">
    <source>
        <dbReference type="EMBL" id="TYK29100.1"/>
    </source>
</evidence>
<evidence type="ECO:0000313" key="4">
    <source>
        <dbReference type="Proteomes" id="UP000321947"/>
    </source>
</evidence>
<dbReference type="OrthoDB" id="778454at2759"/>
<gene>
    <name evidence="2" type="ORF">E5676_scaffold120G002340</name>
    <name evidence="1" type="ORF">E6C27_scaffold186G001760</name>
</gene>
<evidence type="ECO:0000313" key="3">
    <source>
        <dbReference type="Proteomes" id="UP000321393"/>
    </source>
</evidence>
<dbReference type="AlphaFoldDB" id="A0A5D3E0R2"/>
<dbReference type="Proteomes" id="UP000321393">
    <property type="component" value="Unassembled WGS sequence"/>
</dbReference>
<dbReference type="PANTHER" id="PTHR33067">
    <property type="entry name" value="RNA-DIRECTED DNA POLYMERASE-RELATED"/>
    <property type="match status" value="1"/>
</dbReference>
<keyword evidence="2" id="KW-0675">Receptor</keyword>
<dbReference type="PANTHER" id="PTHR33067:SF39">
    <property type="entry name" value="TRANSCRIPTION FACTOR INTERACTOR AND REGULATOR CCHC(ZN) FAMILY"/>
    <property type="match status" value="1"/>
</dbReference>
<dbReference type="EMBL" id="SSTE01007511">
    <property type="protein sequence ID" value="KAA0056420.1"/>
    <property type="molecule type" value="Genomic_DNA"/>
</dbReference>
<keyword evidence="2" id="KW-0808">Transferase</keyword>
<sequence>MPSYVKFLKDILVKRRRLNDFKTVALKQVISDLFKNGVLEKMTDPRSFTVPCSIERMELGRALCDLGGVKFLFPEDFVVPDYKADQDIPIIKGNLLCGLMVKKSSSTLLLR</sequence>
<dbReference type="GO" id="GO:0016301">
    <property type="term" value="F:kinase activity"/>
    <property type="evidence" value="ECO:0007669"/>
    <property type="project" value="UniProtKB-KW"/>
</dbReference>
<comment type="caution">
    <text evidence="2">The sequence shown here is derived from an EMBL/GenBank/DDBJ whole genome shotgun (WGS) entry which is preliminary data.</text>
</comment>
<accession>A0A5D3E0R2</accession>